<dbReference type="EMBL" id="JAVDWO010000001">
    <property type="protein sequence ID" value="MDR7191666.1"/>
    <property type="molecule type" value="Genomic_DNA"/>
</dbReference>
<evidence type="ECO:0000259" key="2">
    <source>
        <dbReference type="PROSITE" id="PS51464"/>
    </source>
</evidence>
<dbReference type="PANTHER" id="PTHR32502">
    <property type="entry name" value="N-ACETYLGALACTOSAMINE PERMEASE II COMPONENT-RELATED"/>
    <property type="match status" value="1"/>
</dbReference>
<dbReference type="PANTHER" id="PTHR32502:SF3">
    <property type="entry name" value="D-GALACTOSAMINE-6-PHOSPHATE DEAMINASE AGAS-RELATED"/>
    <property type="match status" value="1"/>
</dbReference>
<keyword evidence="3" id="KW-0413">Isomerase</keyword>
<proteinExistence type="predicted"/>
<protein>
    <submittedName>
        <fullName evidence="3">Tagatose-6-phosphate ketose/aldose isomerase</fullName>
        <ecNumber evidence="3">5.-.-.-</ecNumber>
    </submittedName>
</protein>
<dbReference type="Proteomes" id="UP001256588">
    <property type="component" value="Unassembled WGS sequence"/>
</dbReference>
<organism evidence="3 4">
    <name type="scientific">Luteimonas terrae</name>
    <dbReference type="NCBI Taxonomy" id="1530191"/>
    <lineage>
        <taxon>Bacteria</taxon>
        <taxon>Pseudomonadati</taxon>
        <taxon>Pseudomonadota</taxon>
        <taxon>Gammaproteobacteria</taxon>
        <taxon>Lysobacterales</taxon>
        <taxon>Lysobacteraceae</taxon>
        <taxon>Luteimonas</taxon>
    </lineage>
</organism>
<accession>A0ABU1XUA4</accession>
<dbReference type="PROSITE" id="PS51464">
    <property type="entry name" value="SIS"/>
    <property type="match status" value="2"/>
</dbReference>
<dbReference type="GO" id="GO:0016853">
    <property type="term" value="F:isomerase activity"/>
    <property type="evidence" value="ECO:0007669"/>
    <property type="project" value="UniProtKB-KW"/>
</dbReference>
<dbReference type="Pfam" id="PF01380">
    <property type="entry name" value="SIS"/>
    <property type="match status" value="1"/>
</dbReference>
<comment type="caution">
    <text evidence="3">The sequence shown here is derived from an EMBL/GenBank/DDBJ whole genome shotgun (WGS) entry which is preliminary data.</text>
</comment>
<evidence type="ECO:0000313" key="3">
    <source>
        <dbReference type="EMBL" id="MDR7191666.1"/>
    </source>
</evidence>
<dbReference type="SUPFAM" id="SSF53697">
    <property type="entry name" value="SIS domain"/>
    <property type="match status" value="1"/>
</dbReference>
<dbReference type="RefSeq" id="WP_310232144.1">
    <property type="nucleotide sequence ID" value="NZ_JAVDWO010000001.1"/>
</dbReference>
<dbReference type="InterPro" id="IPR050303">
    <property type="entry name" value="GatZ_KbaZ_carbometab"/>
</dbReference>
<dbReference type="EC" id="5.-.-.-" evidence="3"/>
<dbReference type="InterPro" id="IPR001347">
    <property type="entry name" value="SIS_dom"/>
</dbReference>
<reference evidence="3 4" key="1">
    <citation type="submission" date="2023-07" db="EMBL/GenBank/DDBJ databases">
        <title>Sorghum-associated microbial communities from plants grown in Nebraska, USA.</title>
        <authorList>
            <person name="Schachtman D."/>
        </authorList>
    </citation>
    <scope>NUCLEOTIDE SEQUENCE [LARGE SCALE GENOMIC DNA]</scope>
    <source>
        <strain evidence="3 4">4099</strain>
    </source>
</reference>
<dbReference type="InterPro" id="IPR035466">
    <property type="entry name" value="GlmS/AgaS_SIS"/>
</dbReference>
<keyword evidence="1" id="KW-0677">Repeat</keyword>
<gene>
    <name evidence="3" type="ORF">J2W68_000368</name>
</gene>
<dbReference type="CDD" id="cd05008">
    <property type="entry name" value="SIS_GlmS_GlmD_1"/>
    <property type="match status" value="1"/>
</dbReference>
<feature type="domain" description="SIS" evidence="2">
    <location>
        <begin position="51"/>
        <end position="207"/>
    </location>
</feature>
<name>A0ABU1XUA4_9GAMM</name>
<feature type="domain" description="SIS" evidence="2">
    <location>
        <begin position="220"/>
        <end position="366"/>
    </location>
</feature>
<evidence type="ECO:0000256" key="1">
    <source>
        <dbReference type="ARBA" id="ARBA00022737"/>
    </source>
</evidence>
<dbReference type="InterPro" id="IPR046348">
    <property type="entry name" value="SIS_dom_sf"/>
</dbReference>
<sequence>MHSPESLGIPEAALTADGALWTAREIAQQPRMLERTHAMVAGLATQIAAFVDPVTGNPAARVILTGAGTSSYIGECLAPLLDRQLAARVDAVATTDIVSAPRLYLDPAQPLLLISFGRSGNSPESVAAVELAETLVADVRHLVVTCNADGALGKVGVRQAMTLLLPEETHDVSFAMTSSFSCMMYATLAALSGPDTLGFRVGAIARATARVIDDANTQTHALALTGFDRVAWLGSGLFKGLAREAALKLGELTNGGVATCFESPMGFRHGPKTFVTARTLVCVFVSNDPLTRRYDLDLLDELRGDGAADRVIEITAGAPHGDAADAITVPGLAQAGDVDLLWPYVAVAQLFAFHASRAMGIRPDTPNAQGTVNRVVQGVRLHPMVP</sequence>
<dbReference type="Gene3D" id="3.40.50.10490">
    <property type="entry name" value="Glucose-6-phosphate isomerase like protein, domain 1"/>
    <property type="match status" value="2"/>
</dbReference>
<keyword evidence="4" id="KW-1185">Reference proteome</keyword>
<evidence type="ECO:0000313" key="4">
    <source>
        <dbReference type="Proteomes" id="UP001256588"/>
    </source>
</evidence>